<gene>
    <name evidence="1" type="ORF">pEaSNUABM32_00147</name>
</gene>
<proteinExistence type="predicted"/>
<keyword evidence="2" id="KW-1185">Reference proteome</keyword>
<dbReference type="Proteomes" id="UP000827788">
    <property type="component" value="Segment"/>
</dbReference>
<reference evidence="1 2" key="1">
    <citation type="submission" date="2021-06" db="EMBL/GenBank/DDBJ databases">
        <title>Complete genome sequence of Erwinia phage pEa_SNUABM_32.</title>
        <authorList>
            <person name="Kim S.G."/>
            <person name="Park S.C."/>
        </authorList>
    </citation>
    <scope>NUCLEOTIDE SEQUENCE [LARGE SCALE GENOMIC DNA]</scope>
</reference>
<sequence length="263" mass="28455">MTIKLGESLTPANKASLINAFELAARKKLGQSITPEDILSVAKRTVVPAIAARIYTEIANSTEKQTFMTMARLAIGLSEIYCKKAGLTAGSQGTQMPVVIGGYFINRVLNDSSSTIAQINAINLPIEQKFAALFESFWSSLDIEALKEKMVPRSESASRVTFKTIKSPDIYKGTEQISYAVNAGGRVCGKIAWDKACGECSEKSTGWVVTLFDGFNEAAYRSGRSANAHEPFTAVHKGEVKLHNPARMTLALAKSWARGALRG</sequence>
<accession>A0AAE7XKC9</accession>
<organism evidence="1 2">
    <name type="scientific">Erwinia phage pEa_SNUABM_32</name>
    <dbReference type="NCBI Taxonomy" id="2869555"/>
    <lineage>
        <taxon>Viruses</taxon>
        <taxon>Duplodnaviria</taxon>
        <taxon>Heunggongvirae</taxon>
        <taxon>Uroviricota</taxon>
        <taxon>Caudoviricetes</taxon>
        <taxon>Alexandravirus</taxon>
        <taxon>Alexandravirus SNUABM32</taxon>
    </lineage>
</organism>
<protein>
    <submittedName>
        <fullName evidence="1">Uncharacterized protein</fullName>
    </submittedName>
</protein>
<name>A0AAE7XKC9_9CAUD</name>
<evidence type="ECO:0000313" key="2">
    <source>
        <dbReference type="Proteomes" id="UP000827788"/>
    </source>
</evidence>
<dbReference type="EMBL" id="MZ443774">
    <property type="protein sequence ID" value="QZE57020.1"/>
    <property type="molecule type" value="Genomic_DNA"/>
</dbReference>
<evidence type="ECO:0000313" key="1">
    <source>
        <dbReference type="EMBL" id="QZE57020.1"/>
    </source>
</evidence>